<feature type="transmembrane region" description="Helical" evidence="1">
    <location>
        <begin position="45"/>
        <end position="65"/>
    </location>
</feature>
<proteinExistence type="predicted"/>
<gene>
    <name evidence="2" type="ORF">ES288_D11G239600v1</name>
</gene>
<dbReference type="Proteomes" id="UP000323506">
    <property type="component" value="Chromosome D11"/>
</dbReference>
<keyword evidence="3" id="KW-1185">Reference proteome</keyword>
<evidence type="ECO:0000313" key="2">
    <source>
        <dbReference type="EMBL" id="TYG46230.1"/>
    </source>
</evidence>
<keyword evidence="1" id="KW-0472">Membrane</keyword>
<evidence type="ECO:0000313" key="3">
    <source>
        <dbReference type="Proteomes" id="UP000323506"/>
    </source>
</evidence>
<evidence type="ECO:0000256" key="1">
    <source>
        <dbReference type="SAM" id="Phobius"/>
    </source>
</evidence>
<dbReference type="AlphaFoldDB" id="A0A5D2APB2"/>
<protein>
    <submittedName>
        <fullName evidence="2">Uncharacterized protein</fullName>
    </submittedName>
</protein>
<organism evidence="2 3">
    <name type="scientific">Gossypium darwinii</name>
    <name type="common">Darwin's cotton</name>
    <name type="synonym">Gossypium barbadense var. darwinii</name>
    <dbReference type="NCBI Taxonomy" id="34276"/>
    <lineage>
        <taxon>Eukaryota</taxon>
        <taxon>Viridiplantae</taxon>
        <taxon>Streptophyta</taxon>
        <taxon>Embryophyta</taxon>
        <taxon>Tracheophyta</taxon>
        <taxon>Spermatophyta</taxon>
        <taxon>Magnoliopsida</taxon>
        <taxon>eudicotyledons</taxon>
        <taxon>Gunneridae</taxon>
        <taxon>Pentapetalae</taxon>
        <taxon>rosids</taxon>
        <taxon>malvids</taxon>
        <taxon>Malvales</taxon>
        <taxon>Malvaceae</taxon>
        <taxon>Malvoideae</taxon>
        <taxon>Gossypium</taxon>
    </lineage>
</organism>
<accession>A0A5D2APB2</accession>
<dbReference type="EMBL" id="CM017711">
    <property type="protein sequence ID" value="TYG46230.1"/>
    <property type="molecule type" value="Genomic_DNA"/>
</dbReference>
<sequence>MVRILPMPRKFFYQKMIKYERMVKDLIGSSDLVEKGSDLKAAQIVYVYSYDILSFFVFSLMKLVIMPPTDSRWTRLDTYGTHQNT</sequence>
<keyword evidence="1" id="KW-1133">Transmembrane helix</keyword>
<reference evidence="2 3" key="1">
    <citation type="submission" date="2019-06" db="EMBL/GenBank/DDBJ databases">
        <title>WGS assembly of Gossypium darwinii.</title>
        <authorList>
            <person name="Chen Z.J."/>
            <person name="Sreedasyam A."/>
            <person name="Ando A."/>
            <person name="Song Q."/>
            <person name="De L."/>
            <person name="Hulse-Kemp A."/>
            <person name="Ding M."/>
            <person name="Ye W."/>
            <person name="Kirkbride R."/>
            <person name="Jenkins J."/>
            <person name="Plott C."/>
            <person name="Lovell J."/>
            <person name="Lin Y.-M."/>
            <person name="Vaughn R."/>
            <person name="Liu B."/>
            <person name="Li W."/>
            <person name="Simpson S."/>
            <person name="Scheffler B."/>
            <person name="Saski C."/>
            <person name="Grover C."/>
            <person name="Hu G."/>
            <person name="Conover J."/>
            <person name="Carlson J."/>
            <person name="Shu S."/>
            <person name="Boston L."/>
            <person name="Williams M."/>
            <person name="Peterson D."/>
            <person name="Mcgee K."/>
            <person name="Jones D."/>
            <person name="Wendel J."/>
            <person name="Stelly D."/>
            <person name="Grimwood J."/>
            <person name="Schmutz J."/>
        </authorList>
    </citation>
    <scope>NUCLEOTIDE SEQUENCE [LARGE SCALE GENOMIC DNA]</scope>
    <source>
        <strain evidence="2">1808015.09</strain>
    </source>
</reference>
<keyword evidence="1" id="KW-0812">Transmembrane</keyword>
<name>A0A5D2APB2_GOSDA</name>